<dbReference type="EMBL" id="JAVRHO010000013">
    <property type="protein sequence ID" value="MDT0647125.1"/>
    <property type="molecule type" value="Genomic_DNA"/>
</dbReference>
<gene>
    <name evidence="1" type="ORF">RM545_10540</name>
</gene>
<sequence length="194" mass="22189">MKSSKTTLPENSLLNSSHKKYDYVDSFQAVLYDAQNNFTSVDVGKAFFSAGPKWVENLFDVRNKIVSLFGFKTSGELKDRGKQLQNFRCEPGEQLGLFKVFDKNENEVILGEDDKHLNFRISLFLEQHQNSIQKKNLIISTTVEFNNGFGRLYFLPVRPFHKLIVPAILKGIIEDLEKQKEQANSNTSNPIVVK</sequence>
<dbReference type="RefSeq" id="WP_311495237.1">
    <property type="nucleotide sequence ID" value="NZ_JAVRHO010000013.1"/>
</dbReference>
<keyword evidence="2" id="KW-1185">Reference proteome</keyword>
<comment type="caution">
    <text evidence="1">The sequence shown here is derived from an EMBL/GenBank/DDBJ whole genome shotgun (WGS) entry which is preliminary data.</text>
</comment>
<evidence type="ECO:0000313" key="2">
    <source>
        <dbReference type="Proteomes" id="UP001245285"/>
    </source>
</evidence>
<dbReference type="InterPro" id="IPR021295">
    <property type="entry name" value="DUF2867"/>
</dbReference>
<name>A0ABU3CMC9_9FLAO</name>
<evidence type="ECO:0000313" key="1">
    <source>
        <dbReference type="EMBL" id="MDT0647125.1"/>
    </source>
</evidence>
<dbReference type="Proteomes" id="UP001245285">
    <property type="component" value="Unassembled WGS sequence"/>
</dbReference>
<dbReference type="Pfam" id="PF11066">
    <property type="entry name" value="DUF2867"/>
    <property type="match status" value="1"/>
</dbReference>
<accession>A0ABU3CMC9</accession>
<reference evidence="1 2" key="1">
    <citation type="submission" date="2023-09" db="EMBL/GenBank/DDBJ databases">
        <authorList>
            <person name="Rey-Velasco X."/>
        </authorList>
    </citation>
    <scope>NUCLEOTIDE SEQUENCE [LARGE SCALE GENOMIC DNA]</scope>
    <source>
        <strain evidence="1 2">F260</strain>
    </source>
</reference>
<organism evidence="1 2">
    <name type="scientific">Autumnicola lenta</name>
    <dbReference type="NCBI Taxonomy" id="3075593"/>
    <lineage>
        <taxon>Bacteria</taxon>
        <taxon>Pseudomonadati</taxon>
        <taxon>Bacteroidota</taxon>
        <taxon>Flavobacteriia</taxon>
        <taxon>Flavobacteriales</taxon>
        <taxon>Flavobacteriaceae</taxon>
        <taxon>Autumnicola</taxon>
    </lineage>
</organism>
<proteinExistence type="predicted"/>
<protein>
    <submittedName>
        <fullName evidence="1">DUF2867 domain-containing protein</fullName>
    </submittedName>
</protein>